<dbReference type="AlphaFoldDB" id="A0A4D5S1H3"/>
<dbReference type="EMBL" id="GHJT01007976">
    <property type="protein sequence ID" value="MOY41947.1"/>
    <property type="molecule type" value="Transcribed_RNA"/>
</dbReference>
<protein>
    <submittedName>
        <fullName evidence="1">Putative secreted protein</fullName>
    </submittedName>
</protein>
<evidence type="ECO:0000313" key="1">
    <source>
        <dbReference type="EMBL" id="MOY41947.1"/>
    </source>
</evidence>
<name>A0A4D5S1H3_IXOSC</name>
<reference evidence="1" key="1">
    <citation type="submission" date="2019-04" db="EMBL/GenBank/DDBJ databases">
        <title>An insight into the mialome of Ixodes scapularis.</title>
        <authorList>
            <person name="Ribeiro J.M."/>
            <person name="Mather T.N."/>
            <person name="Karim S."/>
        </authorList>
    </citation>
    <scope>NUCLEOTIDE SEQUENCE</scope>
</reference>
<sequence>MEHDWHLLSARSGTIALPVAILLLRSSVTCANLFQLQLYTATLDGEGLNCPQLHCLGPLAHSAGAAGCIAHAAGHPTLQHECPRCREVQSRSKIGWQALFGEPSKENLCHMALMNYSRPSFFVLALLSYTQSSLGSQSLLFAQCNAEELDFHSTKNIDGNNS</sequence>
<proteinExistence type="predicted"/>
<organism evidence="1">
    <name type="scientific">Ixodes scapularis</name>
    <name type="common">Black-legged tick</name>
    <name type="synonym">Deer tick</name>
    <dbReference type="NCBI Taxonomy" id="6945"/>
    <lineage>
        <taxon>Eukaryota</taxon>
        <taxon>Metazoa</taxon>
        <taxon>Ecdysozoa</taxon>
        <taxon>Arthropoda</taxon>
        <taxon>Chelicerata</taxon>
        <taxon>Arachnida</taxon>
        <taxon>Acari</taxon>
        <taxon>Parasitiformes</taxon>
        <taxon>Ixodida</taxon>
        <taxon>Ixodoidea</taxon>
        <taxon>Ixodidae</taxon>
        <taxon>Ixodinae</taxon>
        <taxon>Ixodes</taxon>
    </lineage>
</organism>
<accession>A0A4D5S1H3</accession>